<evidence type="ECO:0000313" key="5">
    <source>
        <dbReference type="Proteomes" id="UP001231189"/>
    </source>
</evidence>
<evidence type="ECO:0000256" key="2">
    <source>
        <dbReference type="SAM" id="MobiDB-lite"/>
    </source>
</evidence>
<dbReference type="SMART" id="SM00343">
    <property type="entry name" value="ZnF_C2HC"/>
    <property type="match status" value="2"/>
</dbReference>
<protein>
    <recommendedName>
        <fullName evidence="3">CCHC-type domain-containing protein</fullName>
    </recommendedName>
</protein>
<feature type="region of interest" description="Disordered" evidence="2">
    <location>
        <begin position="1"/>
        <end position="97"/>
    </location>
</feature>
<dbReference type="AlphaFoldDB" id="A0AAD8TXP4"/>
<gene>
    <name evidence="4" type="ORF">QYE76_010670</name>
</gene>
<name>A0AAD8TXP4_LOLMU</name>
<feature type="region of interest" description="Disordered" evidence="2">
    <location>
        <begin position="127"/>
        <end position="146"/>
    </location>
</feature>
<keyword evidence="5" id="KW-1185">Reference proteome</keyword>
<accession>A0AAD8TXP4</accession>
<dbReference type="GO" id="GO:0008270">
    <property type="term" value="F:zinc ion binding"/>
    <property type="evidence" value="ECO:0007669"/>
    <property type="project" value="UniProtKB-KW"/>
</dbReference>
<reference evidence="4" key="1">
    <citation type="submission" date="2023-07" db="EMBL/GenBank/DDBJ databases">
        <title>A chromosome-level genome assembly of Lolium multiflorum.</title>
        <authorList>
            <person name="Chen Y."/>
            <person name="Copetti D."/>
            <person name="Kolliker R."/>
            <person name="Studer B."/>
        </authorList>
    </citation>
    <scope>NUCLEOTIDE SEQUENCE</scope>
    <source>
        <strain evidence="4">02402/16</strain>
        <tissue evidence="4">Leaf</tissue>
    </source>
</reference>
<feature type="region of interest" description="Disordered" evidence="2">
    <location>
        <begin position="154"/>
        <end position="182"/>
    </location>
</feature>
<dbReference type="InterPro" id="IPR001878">
    <property type="entry name" value="Znf_CCHC"/>
</dbReference>
<keyword evidence="1" id="KW-0479">Metal-binding</keyword>
<evidence type="ECO:0000259" key="3">
    <source>
        <dbReference type="PROSITE" id="PS50158"/>
    </source>
</evidence>
<feature type="domain" description="CCHC-type" evidence="3">
    <location>
        <begin position="197"/>
        <end position="212"/>
    </location>
</feature>
<dbReference type="InterPro" id="IPR036875">
    <property type="entry name" value="Znf_CCHC_sf"/>
</dbReference>
<dbReference type="Pfam" id="PF00098">
    <property type="entry name" value="zf-CCHC"/>
    <property type="match status" value="1"/>
</dbReference>
<dbReference type="PROSITE" id="PS50158">
    <property type="entry name" value="ZF_CCHC"/>
    <property type="match status" value="2"/>
</dbReference>
<feature type="domain" description="CCHC-type" evidence="3">
    <location>
        <begin position="215"/>
        <end position="230"/>
    </location>
</feature>
<evidence type="ECO:0000256" key="1">
    <source>
        <dbReference type="PROSITE-ProRule" id="PRU00047"/>
    </source>
</evidence>
<dbReference type="EMBL" id="JAUUTY010000001">
    <property type="protein sequence ID" value="KAK1693973.1"/>
    <property type="molecule type" value="Genomic_DNA"/>
</dbReference>
<proteinExistence type="predicted"/>
<keyword evidence="1" id="KW-0863">Zinc-finger</keyword>
<evidence type="ECO:0000313" key="4">
    <source>
        <dbReference type="EMBL" id="KAK1693973.1"/>
    </source>
</evidence>
<dbReference type="SUPFAM" id="SSF57756">
    <property type="entry name" value="Retrovirus zinc finger-like domains"/>
    <property type="match status" value="1"/>
</dbReference>
<dbReference type="GO" id="GO:0003676">
    <property type="term" value="F:nucleic acid binding"/>
    <property type="evidence" value="ECO:0007669"/>
    <property type="project" value="InterPro"/>
</dbReference>
<comment type="caution">
    <text evidence="4">The sequence shown here is derived from an EMBL/GenBank/DDBJ whole genome shotgun (WGS) entry which is preliminary data.</text>
</comment>
<feature type="compositionally biased region" description="Low complexity" evidence="2">
    <location>
        <begin position="28"/>
        <end position="51"/>
    </location>
</feature>
<dbReference type="Gene3D" id="4.10.60.10">
    <property type="entry name" value="Zinc finger, CCHC-type"/>
    <property type="match status" value="1"/>
</dbReference>
<organism evidence="4 5">
    <name type="scientific">Lolium multiflorum</name>
    <name type="common">Italian ryegrass</name>
    <name type="synonym">Lolium perenne subsp. multiflorum</name>
    <dbReference type="NCBI Taxonomy" id="4521"/>
    <lineage>
        <taxon>Eukaryota</taxon>
        <taxon>Viridiplantae</taxon>
        <taxon>Streptophyta</taxon>
        <taxon>Embryophyta</taxon>
        <taxon>Tracheophyta</taxon>
        <taxon>Spermatophyta</taxon>
        <taxon>Magnoliopsida</taxon>
        <taxon>Liliopsida</taxon>
        <taxon>Poales</taxon>
        <taxon>Poaceae</taxon>
        <taxon>BOP clade</taxon>
        <taxon>Pooideae</taxon>
        <taxon>Poodae</taxon>
        <taxon>Poeae</taxon>
        <taxon>Poeae Chloroplast Group 2 (Poeae type)</taxon>
        <taxon>Loliodinae</taxon>
        <taxon>Loliinae</taxon>
        <taxon>Lolium</taxon>
    </lineage>
</organism>
<dbReference type="Proteomes" id="UP001231189">
    <property type="component" value="Unassembled WGS sequence"/>
</dbReference>
<keyword evidence="1" id="KW-0862">Zinc</keyword>
<sequence length="234" mass="24962">MEHARPRSRSLPPAATHLATSPSPSVVRSAATTSPPASALAAAPRSPSSWSNIGSHGRRGDPGQIQICAASGMERPHPPTPPAGASLPRRNGSAAPRGQVAIQGRSYGGQLRVRSMVVRTGPLLESPARASTAPAPPALGIHGQSSDWQLVVSRRRRRPPPVPSSAAPRPRPNSPPVTGVMRRSRFPLHKKRVRGECFKCLSPGHHVSDCRDPVRCRSCRRSGHIAKECRAHCR</sequence>